<sequence length="351" mass="38600">MDNAREHIHSVRAKMSSFRFIASTISSQSSTAGSWPATSSVDIGHSSYRRFKTPKNPLVTRKNGIGSKASVLKAILSKHRVPVEKTVHDQQTGFNTHVALQANVAMLDFAKKLPLEELRMIGYQPTVPTSVKRGNTAVSEERTTDSKTLHFGPNSDSTWSFACSSARRIERGHTAPDEDDDTLSFESLLDWVVGPDRDKVDTDATREPNTNDTWNAPRVLEDARDAGIGTAGRSTRNLSLSHRSVDSCDLFLQSISFPIHETSFSMMSDEEFEALPDWSDVEEEDEYNVYLERYHHWSNTNSAYSSRLSMEADFVFPTISVPPGFSAAVLMNTGGNGCGGNDNGIGQATAG</sequence>
<dbReference type="EMBL" id="DS231626">
    <property type="protein sequence ID" value="EDU42811.1"/>
    <property type="molecule type" value="Genomic_DNA"/>
</dbReference>
<evidence type="ECO:0000313" key="3">
    <source>
        <dbReference type="Proteomes" id="UP000001471"/>
    </source>
</evidence>
<dbReference type="KEGG" id="ptrr:6348056"/>
<organism evidence="2 3">
    <name type="scientific">Pyrenophora tritici-repentis (strain Pt-1C-BFP)</name>
    <name type="common">Wheat tan spot fungus</name>
    <name type="synonym">Drechslera tritici-repentis</name>
    <dbReference type="NCBI Taxonomy" id="426418"/>
    <lineage>
        <taxon>Eukaryota</taxon>
        <taxon>Fungi</taxon>
        <taxon>Dikarya</taxon>
        <taxon>Ascomycota</taxon>
        <taxon>Pezizomycotina</taxon>
        <taxon>Dothideomycetes</taxon>
        <taxon>Pleosporomycetidae</taxon>
        <taxon>Pleosporales</taxon>
        <taxon>Pleosporineae</taxon>
        <taxon>Pleosporaceae</taxon>
        <taxon>Pyrenophora</taxon>
    </lineage>
</organism>
<name>B2WIF1_PYRTR</name>
<dbReference type="HOGENOM" id="CLU_067882_0_0_1"/>
<dbReference type="AlphaFoldDB" id="B2WIF1"/>
<evidence type="ECO:0000256" key="1">
    <source>
        <dbReference type="SAM" id="MobiDB-lite"/>
    </source>
</evidence>
<dbReference type="InParanoid" id="B2WIF1"/>
<reference evidence="3" key="1">
    <citation type="journal article" date="2013" name="G3 (Bethesda)">
        <title>Comparative genomics of a plant-pathogenic fungus, Pyrenophora tritici-repentis, reveals transduplication and the impact of repeat elements on pathogenicity and population divergence.</title>
        <authorList>
            <person name="Manning V.A."/>
            <person name="Pandelova I."/>
            <person name="Dhillon B."/>
            <person name="Wilhelm L.J."/>
            <person name="Goodwin S.B."/>
            <person name="Berlin A.M."/>
            <person name="Figueroa M."/>
            <person name="Freitag M."/>
            <person name="Hane J.K."/>
            <person name="Henrissat B."/>
            <person name="Holman W.H."/>
            <person name="Kodira C.D."/>
            <person name="Martin J."/>
            <person name="Oliver R.P."/>
            <person name="Robbertse B."/>
            <person name="Schackwitz W."/>
            <person name="Schwartz D.C."/>
            <person name="Spatafora J.W."/>
            <person name="Turgeon B.G."/>
            <person name="Yandava C."/>
            <person name="Young S."/>
            <person name="Zhou S."/>
            <person name="Zeng Q."/>
            <person name="Grigoriev I.V."/>
            <person name="Ma L.-J."/>
            <person name="Ciuffetti L.M."/>
        </authorList>
    </citation>
    <scope>NUCLEOTIDE SEQUENCE [LARGE SCALE GENOMIC DNA]</scope>
    <source>
        <strain evidence="3">Pt-1C-BFP</strain>
    </source>
</reference>
<dbReference type="Proteomes" id="UP000001471">
    <property type="component" value="Unassembled WGS sequence"/>
</dbReference>
<dbReference type="GeneID" id="6348056"/>
<feature type="region of interest" description="Disordered" evidence="1">
    <location>
        <begin position="131"/>
        <end position="151"/>
    </location>
</feature>
<feature type="compositionally biased region" description="Basic and acidic residues" evidence="1">
    <location>
        <begin position="139"/>
        <end position="148"/>
    </location>
</feature>
<dbReference type="OrthoDB" id="3687942at2759"/>
<evidence type="ECO:0000313" key="2">
    <source>
        <dbReference type="EMBL" id="EDU42811.1"/>
    </source>
</evidence>
<accession>B2WIF1</accession>
<protein>
    <submittedName>
        <fullName evidence="2">Uncharacterized protein</fullName>
    </submittedName>
</protein>
<proteinExistence type="predicted"/>
<gene>
    <name evidence="2" type="ORF">PTRG_09760</name>
</gene>
<dbReference type="OMA" id="AKNDHET"/>